<dbReference type="Gene3D" id="3.30.565.10">
    <property type="entry name" value="Histidine kinase-like ATPase, C-terminal domain"/>
    <property type="match status" value="1"/>
</dbReference>
<keyword evidence="5" id="KW-0175">Coiled coil</keyword>
<keyword evidence="2" id="KW-0418">Kinase</keyword>
<evidence type="ECO:0000313" key="8">
    <source>
        <dbReference type="EMBL" id="OBY67250.1"/>
    </source>
</evidence>
<dbReference type="InterPro" id="IPR005467">
    <property type="entry name" value="His_kinase_dom"/>
</dbReference>
<dbReference type="SMART" id="SM00028">
    <property type="entry name" value="TPR"/>
    <property type="match status" value="4"/>
</dbReference>
<dbReference type="InterPro" id="IPR003594">
    <property type="entry name" value="HATPase_dom"/>
</dbReference>
<keyword evidence="3" id="KW-0902">Two-component regulatory system</keyword>
<dbReference type="InterPro" id="IPR036890">
    <property type="entry name" value="HATPase_C_sf"/>
</dbReference>
<protein>
    <recommendedName>
        <fullName evidence="7">Histidine kinase domain-containing protein</fullName>
    </recommendedName>
</protein>
<dbReference type="PANTHER" id="PTHR24421">
    <property type="entry name" value="NITRATE/NITRITE SENSOR PROTEIN NARX-RELATED"/>
    <property type="match status" value="1"/>
</dbReference>
<dbReference type="CDD" id="cd16917">
    <property type="entry name" value="HATPase_UhpB-NarQ-NarX-like"/>
    <property type="match status" value="1"/>
</dbReference>
<keyword evidence="6" id="KW-1133">Transmembrane helix</keyword>
<name>A0A1B8U5V8_9FLAO</name>
<evidence type="ECO:0000256" key="4">
    <source>
        <dbReference type="PROSITE-ProRule" id="PRU00339"/>
    </source>
</evidence>
<feature type="coiled-coil region" evidence="5">
    <location>
        <begin position="370"/>
        <end position="397"/>
    </location>
</feature>
<gene>
    <name evidence="8" type="ORF">LPB301_02620</name>
</gene>
<dbReference type="SUPFAM" id="SSF55874">
    <property type="entry name" value="ATPase domain of HSP90 chaperone/DNA topoisomerase II/histidine kinase"/>
    <property type="match status" value="1"/>
</dbReference>
<dbReference type="KEGG" id="prn:BW723_06870"/>
<dbReference type="InterPro" id="IPR011990">
    <property type="entry name" value="TPR-like_helical_dom_sf"/>
</dbReference>
<dbReference type="GO" id="GO:0016020">
    <property type="term" value="C:membrane"/>
    <property type="evidence" value="ECO:0007669"/>
    <property type="project" value="InterPro"/>
</dbReference>
<evidence type="ECO:0000256" key="2">
    <source>
        <dbReference type="ARBA" id="ARBA00022777"/>
    </source>
</evidence>
<evidence type="ECO:0000256" key="5">
    <source>
        <dbReference type="SAM" id="Coils"/>
    </source>
</evidence>
<dbReference type="EMBL" id="LSFL01000005">
    <property type="protein sequence ID" value="OBY67250.1"/>
    <property type="molecule type" value="Genomic_DNA"/>
</dbReference>
<dbReference type="PANTHER" id="PTHR24421:SF55">
    <property type="entry name" value="SENSOR HISTIDINE KINASE YDFH"/>
    <property type="match status" value="1"/>
</dbReference>
<dbReference type="Gene3D" id="1.20.5.1930">
    <property type="match status" value="1"/>
</dbReference>
<evidence type="ECO:0000256" key="3">
    <source>
        <dbReference type="ARBA" id="ARBA00023012"/>
    </source>
</evidence>
<dbReference type="InterPro" id="IPR019734">
    <property type="entry name" value="TPR_rpt"/>
</dbReference>
<feature type="repeat" description="TPR" evidence="4">
    <location>
        <begin position="127"/>
        <end position="160"/>
    </location>
</feature>
<feature type="repeat" description="TPR" evidence="4">
    <location>
        <begin position="168"/>
        <end position="201"/>
    </location>
</feature>
<dbReference type="SUPFAM" id="SSF48452">
    <property type="entry name" value="TPR-like"/>
    <property type="match status" value="2"/>
</dbReference>
<comment type="caution">
    <text evidence="8">The sequence shown here is derived from an EMBL/GenBank/DDBJ whole genome shotgun (WGS) entry which is preliminary data.</text>
</comment>
<evidence type="ECO:0000256" key="1">
    <source>
        <dbReference type="ARBA" id="ARBA00022679"/>
    </source>
</evidence>
<keyword evidence="6" id="KW-0472">Membrane</keyword>
<proteinExistence type="predicted"/>
<dbReference type="Pfam" id="PF07730">
    <property type="entry name" value="HisKA_3"/>
    <property type="match status" value="1"/>
</dbReference>
<dbReference type="PROSITE" id="PS50109">
    <property type="entry name" value="HIS_KIN"/>
    <property type="match status" value="1"/>
</dbReference>
<sequence length="650" mass="74492">MLKLKAMKVKIAIFFLFFTIFALESQNIRKKIDSLKQEVKFLRDTSLIKSLDKISGLYKRIDIDSSLIFAKKSLEGAVAIKNDKFTALAYNNLGTIYESKSLLDSALYCHKRSLQIKTKIKDTIGIADTYNNFGIIYDLRGEYLKSLQNYFKALEVYESTNVTFNKVPMVLVNIGIVYKKQKNYKKVLEFYTKAIKIYKDNNHKLGTVITTGNIASVYLELKDYKQAIINSLEAKKGFKELSYEVYLPFMDHNIAIAKDGLEEYLEARKIYNSIIIEFENQNALFELSDAKINLAKNYTKTNNLHFAIKELKEALIIIKKNKFKEKELTVLKLLSKNQGNLNSFKEAYNNLITYDIKKDSVFEQEKTKAILELETKYQTEKKEKELLETRTEKAETELALSKTITWVYILIGGLALAIMLFFNISQRNKRKNQEEILAQKERGLKAIIDAQEEERSKIARELHDGVVQQIGSVILKSRNMLSKMDLLRSKESQELLESLENSNQDLRNISHQMMPRTLKELGIIPALNDLLEGSLALSNIKFSLEHFNIEERLPQKIEVTIYRIIQELINNIIKHSKADEVSVQLFNTNNTAILIVEDNGVGFSSKESKKGIGLLNISSRLDLVKGEVNYAPSPKSGTLVTIKIPLENAY</sequence>
<dbReference type="Pfam" id="PF02518">
    <property type="entry name" value="HATPase_c"/>
    <property type="match status" value="1"/>
</dbReference>
<dbReference type="Gene3D" id="1.25.40.10">
    <property type="entry name" value="Tetratricopeptide repeat domain"/>
    <property type="match status" value="2"/>
</dbReference>
<feature type="transmembrane region" description="Helical" evidence="6">
    <location>
        <begin position="406"/>
        <end position="424"/>
    </location>
</feature>
<dbReference type="GO" id="GO:0000155">
    <property type="term" value="F:phosphorelay sensor kinase activity"/>
    <property type="evidence" value="ECO:0007669"/>
    <property type="project" value="InterPro"/>
</dbReference>
<keyword evidence="6" id="KW-0812">Transmembrane</keyword>
<dbReference type="PROSITE" id="PS50005">
    <property type="entry name" value="TPR"/>
    <property type="match status" value="2"/>
</dbReference>
<keyword evidence="1" id="KW-0808">Transferase</keyword>
<dbReference type="InterPro" id="IPR011712">
    <property type="entry name" value="Sig_transdc_His_kin_sub3_dim/P"/>
</dbReference>
<dbReference type="InterPro" id="IPR050482">
    <property type="entry name" value="Sensor_HK_TwoCompSys"/>
</dbReference>
<feature type="domain" description="Histidine kinase" evidence="7">
    <location>
        <begin position="457"/>
        <end position="648"/>
    </location>
</feature>
<keyword evidence="9" id="KW-1185">Reference proteome</keyword>
<dbReference type="SMART" id="SM00387">
    <property type="entry name" value="HATPase_c"/>
    <property type="match status" value="1"/>
</dbReference>
<evidence type="ECO:0000259" key="7">
    <source>
        <dbReference type="PROSITE" id="PS50109"/>
    </source>
</evidence>
<evidence type="ECO:0000256" key="6">
    <source>
        <dbReference type="SAM" id="Phobius"/>
    </source>
</evidence>
<evidence type="ECO:0000313" key="9">
    <source>
        <dbReference type="Proteomes" id="UP000092612"/>
    </source>
</evidence>
<dbReference type="Proteomes" id="UP000092612">
    <property type="component" value="Unassembled WGS sequence"/>
</dbReference>
<keyword evidence="4" id="KW-0802">TPR repeat</keyword>
<organism evidence="8 9">
    <name type="scientific">Polaribacter reichenbachii</name>
    <dbReference type="NCBI Taxonomy" id="996801"/>
    <lineage>
        <taxon>Bacteria</taxon>
        <taxon>Pseudomonadati</taxon>
        <taxon>Bacteroidota</taxon>
        <taxon>Flavobacteriia</taxon>
        <taxon>Flavobacteriales</taxon>
        <taxon>Flavobacteriaceae</taxon>
    </lineage>
</organism>
<dbReference type="GO" id="GO:0046983">
    <property type="term" value="F:protein dimerization activity"/>
    <property type="evidence" value="ECO:0007669"/>
    <property type="project" value="InterPro"/>
</dbReference>
<dbReference type="Pfam" id="PF13424">
    <property type="entry name" value="TPR_12"/>
    <property type="match status" value="2"/>
</dbReference>
<accession>A0A1B8U5V8</accession>
<reference evidence="9" key="1">
    <citation type="submission" date="2016-02" db="EMBL/GenBank/DDBJ databases">
        <title>Paenibacillus sp. LPB0068, isolated from Crassostrea gigas.</title>
        <authorList>
            <person name="Shin S.-K."/>
            <person name="Yi H."/>
        </authorList>
    </citation>
    <scope>NUCLEOTIDE SEQUENCE [LARGE SCALE GENOMIC DNA]</scope>
    <source>
        <strain evidence="9">KCTC 23969</strain>
    </source>
</reference>
<dbReference type="AlphaFoldDB" id="A0A1B8U5V8"/>
<dbReference type="STRING" id="996801.BW723_06870"/>